<name>T0L8T6_9MICR</name>
<reference evidence="6 7" key="1">
    <citation type="journal article" date="2013" name="BMC Genomics">
        <title>Genome sequencing and comparative genomics of honey bee microsporidia, Nosema apis reveal novel insights into host-parasite interactions.</title>
        <authorList>
            <person name="Chen Yp."/>
            <person name="Pettis J.S."/>
            <person name="Zhao Y."/>
            <person name="Liu X."/>
            <person name="Tallon L.J."/>
            <person name="Sadzewicz L.D."/>
            <person name="Li R."/>
            <person name="Zheng H."/>
            <person name="Huang S."/>
            <person name="Zhang X."/>
            <person name="Hamilton M.C."/>
            <person name="Pernal S.F."/>
            <person name="Melathopoulos A.P."/>
            <person name="Yan X."/>
            <person name="Evans J.D."/>
        </authorList>
    </citation>
    <scope>NUCLEOTIDE SEQUENCE [LARGE SCALE GENOMIC DNA]</scope>
    <source>
        <strain evidence="6 7">BRL 01</strain>
    </source>
</reference>
<dbReference type="EMBL" id="KE647208">
    <property type="protein sequence ID" value="EQB60903.1"/>
    <property type="molecule type" value="Genomic_DNA"/>
</dbReference>
<dbReference type="AlphaFoldDB" id="T0L8T6"/>
<dbReference type="PRINTS" id="PR00119">
    <property type="entry name" value="CATATPASE"/>
</dbReference>
<dbReference type="InterPro" id="IPR018303">
    <property type="entry name" value="ATPase_P-typ_P_site"/>
</dbReference>
<gene>
    <name evidence="6" type="ORF">NAPIS_ORF01517</name>
</gene>
<dbReference type="InterPro" id="IPR023299">
    <property type="entry name" value="ATPase_P-typ_cyto_dom_N"/>
</dbReference>
<dbReference type="PANTHER" id="PTHR43520:SF8">
    <property type="entry name" value="P-TYPE CU(+) TRANSPORTER"/>
    <property type="match status" value="1"/>
</dbReference>
<dbReference type="Gene3D" id="3.40.50.1000">
    <property type="entry name" value="HAD superfamily/HAD-like"/>
    <property type="match status" value="1"/>
</dbReference>
<dbReference type="InterPro" id="IPR023214">
    <property type="entry name" value="HAD_sf"/>
</dbReference>
<keyword evidence="4" id="KW-1133">Transmembrane helix</keyword>
<evidence type="ECO:0000256" key="4">
    <source>
        <dbReference type="ARBA" id="ARBA00022989"/>
    </source>
</evidence>
<dbReference type="NCBIfam" id="TIGR01494">
    <property type="entry name" value="ATPase_P-type"/>
    <property type="match status" value="1"/>
</dbReference>
<dbReference type="SUPFAM" id="SSF56784">
    <property type="entry name" value="HAD-like"/>
    <property type="match status" value="1"/>
</dbReference>
<evidence type="ECO:0000256" key="5">
    <source>
        <dbReference type="ARBA" id="ARBA00023136"/>
    </source>
</evidence>
<dbReference type="VEuPathDB" id="MicrosporidiaDB:NAPIS_ORF01517"/>
<dbReference type="Pfam" id="PF00702">
    <property type="entry name" value="Hydrolase"/>
    <property type="match status" value="1"/>
</dbReference>
<dbReference type="HOGENOM" id="CLU_990767_0_0_1"/>
<evidence type="ECO:0000256" key="3">
    <source>
        <dbReference type="ARBA" id="ARBA00022967"/>
    </source>
</evidence>
<sequence>MNLLGLMIYFFKSSNLPDIINNIILLNMRICPCVFLISDILYNDIIVSNYDVIKRIKTIFIDKTGTLTDSIKITKFFLESKIKKIVIFLELKYQNIYSKGILEVFKASKHYNLIVEQDEYISTCGIRCKYKNNEIRIGKYSFCNYKNITHNYNINNNCIYVSVESKIAGFFHITSYVKKDAKNFINILKRFKKNVVKVCHYLNITDYYYNITSEDKANVINNTQEMNCMIGDGFNDIPAFQRSNLSISMNNNLKADFCVNNDLKNILCILDIIRITNFKKI</sequence>
<accession>T0L8T6</accession>
<dbReference type="GO" id="GO:0055070">
    <property type="term" value="P:copper ion homeostasis"/>
    <property type="evidence" value="ECO:0007669"/>
    <property type="project" value="TreeGrafter"/>
</dbReference>
<dbReference type="GO" id="GO:0016020">
    <property type="term" value="C:membrane"/>
    <property type="evidence" value="ECO:0007669"/>
    <property type="project" value="UniProtKB-SubCell"/>
</dbReference>
<dbReference type="Proteomes" id="UP000053780">
    <property type="component" value="Unassembled WGS sequence"/>
</dbReference>
<keyword evidence="7" id="KW-1185">Reference proteome</keyword>
<dbReference type="InterPro" id="IPR036412">
    <property type="entry name" value="HAD-like_sf"/>
</dbReference>
<protein>
    <submittedName>
        <fullName evidence="6">Cation transporting P-type atpase</fullName>
    </submittedName>
</protein>
<dbReference type="Gene3D" id="3.40.1110.10">
    <property type="entry name" value="Calcium-transporting ATPase, cytoplasmic domain N"/>
    <property type="match status" value="1"/>
</dbReference>
<keyword evidence="5" id="KW-0472">Membrane</keyword>
<evidence type="ECO:0000313" key="7">
    <source>
        <dbReference type="Proteomes" id="UP000053780"/>
    </source>
</evidence>
<dbReference type="SUPFAM" id="SSF81660">
    <property type="entry name" value="Metal cation-transporting ATPase, ATP-binding domain N"/>
    <property type="match status" value="1"/>
</dbReference>
<dbReference type="PANTHER" id="PTHR43520">
    <property type="entry name" value="ATP7, ISOFORM B"/>
    <property type="match status" value="1"/>
</dbReference>
<proteinExistence type="predicted"/>
<dbReference type="PROSITE" id="PS00154">
    <property type="entry name" value="ATPASE_E1_E2"/>
    <property type="match status" value="1"/>
</dbReference>
<evidence type="ECO:0000313" key="6">
    <source>
        <dbReference type="EMBL" id="EQB60903.1"/>
    </source>
</evidence>
<dbReference type="GO" id="GO:0016887">
    <property type="term" value="F:ATP hydrolysis activity"/>
    <property type="evidence" value="ECO:0007669"/>
    <property type="project" value="InterPro"/>
</dbReference>
<dbReference type="GO" id="GO:0005507">
    <property type="term" value="F:copper ion binding"/>
    <property type="evidence" value="ECO:0007669"/>
    <property type="project" value="TreeGrafter"/>
</dbReference>
<dbReference type="OrthoDB" id="2192425at2759"/>
<comment type="subcellular location">
    <subcellularLocation>
        <location evidence="1">Membrane</location>
    </subcellularLocation>
</comment>
<dbReference type="InterPro" id="IPR001757">
    <property type="entry name" value="P_typ_ATPase"/>
</dbReference>
<evidence type="ECO:0000256" key="1">
    <source>
        <dbReference type="ARBA" id="ARBA00004370"/>
    </source>
</evidence>
<keyword evidence="3" id="KW-1278">Translocase</keyword>
<dbReference type="GO" id="GO:0005524">
    <property type="term" value="F:ATP binding"/>
    <property type="evidence" value="ECO:0007669"/>
    <property type="project" value="InterPro"/>
</dbReference>
<organism evidence="6 7">
    <name type="scientific">Vairimorpha apis BRL 01</name>
    <dbReference type="NCBI Taxonomy" id="1037528"/>
    <lineage>
        <taxon>Eukaryota</taxon>
        <taxon>Fungi</taxon>
        <taxon>Fungi incertae sedis</taxon>
        <taxon>Microsporidia</taxon>
        <taxon>Nosematidae</taxon>
        <taxon>Vairimorpha</taxon>
    </lineage>
</organism>
<evidence type="ECO:0000256" key="2">
    <source>
        <dbReference type="ARBA" id="ARBA00022692"/>
    </source>
</evidence>
<keyword evidence="2" id="KW-0812">Transmembrane</keyword>
<dbReference type="GO" id="GO:0043682">
    <property type="term" value="F:P-type divalent copper transporter activity"/>
    <property type="evidence" value="ECO:0007669"/>
    <property type="project" value="TreeGrafter"/>
</dbReference>